<evidence type="ECO:0000256" key="3">
    <source>
        <dbReference type="ARBA" id="ARBA00022771"/>
    </source>
</evidence>
<dbReference type="AlphaFoldDB" id="L5L259"/>
<dbReference type="GO" id="GO:0008270">
    <property type="term" value="F:zinc ion binding"/>
    <property type="evidence" value="ECO:0007669"/>
    <property type="project" value="UniProtKB-KW"/>
</dbReference>
<dbReference type="FunFam" id="3.30.40.10:FF:000294">
    <property type="entry name" value="Nuclear autoantigen Sp-100"/>
    <property type="match status" value="1"/>
</dbReference>
<dbReference type="Proteomes" id="UP000010552">
    <property type="component" value="Unassembled WGS sequence"/>
</dbReference>
<feature type="region of interest" description="Disordered" evidence="8">
    <location>
        <begin position="484"/>
        <end position="559"/>
    </location>
</feature>
<dbReference type="eggNOG" id="KOG2177">
    <property type="taxonomic scope" value="Eukaryota"/>
</dbReference>
<feature type="domain" description="PHD-type" evidence="10">
    <location>
        <begin position="712"/>
        <end position="758"/>
    </location>
</feature>
<feature type="compositionally biased region" description="Basic and acidic residues" evidence="8">
    <location>
        <begin position="523"/>
        <end position="554"/>
    </location>
</feature>
<dbReference type="InterPro" id="IPR004865">
    <property type="entry name" value="HSR_dom"/>
</dbReference>
<feature type="domain" description="HSR" evidence="12">
    <location>
        <begin position="102"/>
        <end position="218"/>
    </location>
</feature>
<dbReference type="Gene3D" id="3.30.40.10">
    <property type="entry name" value="Zinc/RING finger domain, C3HC4 (zinc finger)"/>
    <property type="match status" value="1"/>
</dbReference>
<dbReference type="InterPro" id="IPR010919">
    <property type="entry name" value="SAND-like_dom_sf"/>
</dbReference>
<dbReference type="InterPro" id="IPR019787">
    <property type="entry name" value="Znf_PHD-finger"/>
</dbReference>
<dbReference type="SUPFAM" id="SSF47370">
    <property type="entry name" value="Bromodomain"/>
    <property type="match status" value="2"/>
</dbReference>
<feature type="region of interest" description="Disordered" evidence="8">
    <location>
        <begin position="289"/>
        <end position="342"/>
    </location>
</feature>
<keyword evidence="3 7" id="KW-0863">Zinc-finger</keyword>
<evidence type="ECO:0000259" key="10">
    <source>
        <dbReference type="PROSITE" id="PS50016"/>
    </source>
</evidence>
<dbReference type="InterPro" id="IPR000770">
    <property type="entry name" value="SAND_dom"/>
</dbReference>
<dbReference type="PROSITE" id="PS01359">
    <property type="entry name" value="ZF_PHD_1"/>
    <property type="match status" value="1"/>
</dbReference>
<evidence type="ECO:0000256" key="5">
    <source>
        <dbReference type="ARBA" id="ARBA00023117"/>
    </source>
</evidence>
<evidence type="ECO:0000256" key="1">
    <source>
        <dbReference type="ARBA" id="ARBA00022553"/>
    </source>
</evidence>
<dbReference type="SUPFAM" id="SSF57903">
    <property type="entry name" value="FYVE/PHD zinc finger"/>
    <property type="match status" value="1"/>
</dbReference>
<dbReference type="Pfam" id="PF01342">
    <property type="entry name" value="SAND"/>
    <property type="match status" value="1"/>
</dbReference>
<dbReference type="InterPro" id="IPR001965">
    <property type="entry name" value="Znf_PHD"/>
</dbReference>
<gene>
    <name evidence="13" type="ORF">PAL_GLEAN10014322</name>
</gene>
<dbReference type="InterPro" id="IPR019786">
    <property type="entry name" value="Zinc_finger_PHD-type_CS"/>
</dbReference>
<dbReference type="InParanoid" id="L5L259"/>
<evidence type="ECO:0000259" key="11">
    <source>
        <dbReference type="PROSITE" id="PS50864"/>
    </source>
</evidence>
<dbReference type="PROSITE" id="PS50864">
    <property type="entry name" value="SAND"/>
    <property type="match status" value="1"/>
</dbReference>
<dbReference type="GO" id="GO:0000981">
    <property type="term" value="F:DNA-binding transcription factor activity, RNA polymerase II-specific"/>
    <property type="evidence" value="ECO:0007669"/>
    <property type="project" value="TreeGrafter"/>
</dbReference>
<dbReference type="FunFam" id="1.20.920.10:FF:000028">
    <property type="entry name" value="Nuclear autoantigen Sp-100"/>
    <property type="match status" value="1"/>
</dbReference>
<keyword evidence="4" id="KW-0862">Zinc</keyword>
<dbReference type="SMART" id="SM00249">
    <property type="entry name" value="PHD"/>
    <property type="match status" value="1"/>
</dbReference>
<name>L5L259_PTEAL</name>
<feature type="transmembrane region" description="Helical" evidence="9">
    <location>
        <begin position="882"/>
        <end position="905"/>
    </location>
</feature>
<dbReference type="Pfam" id="PF00439">
    <property type="entry name" value="Bromodomain"/>
    <property type="match status" value="1"/>
</dbReference>
<dbReference type="Pfam" id="PF03172">
    <property type="entry name" value="HSR"/>
    <property type="match status" value="1"/>
</dbReference>
<dbReference type="Gene3D" id="3.10.390.10">
    <property type="entry name" value="SAND domain-like"/>
    <property type="match status" value="1"/>
</dbReference>
<dbReference type="PANTHER" id="PTHR46386:SF1">
    <property type="entry name" value="NUCLEAR BODY PROTEIN SP140-LIKE PROTEIN"/>
    <property type="match status" value="1"/>
</dbReference>
<evidence type="ECO:0000256" key="4">
    <source>
        <dbReference type="ARBA" id="ARBA00022833"/>
    </source>
</evidence>
<evidence type="ECO:0000256" key="8">
    <source>
        <dbReference type="SAM" id="MobiDB-lite"/>
    </source>
</evidence>
<evidence type="ECO:0000256" key="2">
    <source>
        <dbReference type="ARBA" id="ARBA00022723"/>
    </source>
</evidence>
<feature type="region of interest" description="Disordered" evidence="8">
    <location>
        <begin position="394"/>
        <end position="419"/>
    </location>
</feature>
<feature type="compositionally biased region" description="Basic and acidic residues" evidence="8">
    <location>
        <begin position="484"/>
        <end position="494"/>
    </location>
</feature>
<feature type="domain" description="SAND" evidence="11">
    <location>
        <begin position="619"/>
        <end position="700"/>
    </location>
</feature>
<dbReference type="InterPro" id="IPR011011">
    <property type="entry name" value="Znf_FYVE_PHD"/>
</dbReference>
<dbReference type="InterPro" id="IPR043563">
    <property type="entry name" value="Sp110/Sp140/Sp140L-like"/>
</dbReference>
<evidence type="ECO:0000313" key="14">
    <source>
        <dbReference type="Proteomes" id="UP000010552"/>
    </source>
</evidence>
<feature type="region of interest" description="Disordered" evidence="8">
    <location>
        <begin position="224"/>
        <end position="273"/>
    </location>
</feature>
<accession>L5L259</accession>
<feature type="transmembrane region" description="Helical" evidence="9">
    <location>
        <begin position="917"/>
        <end position="943"/>
    </location>
</feature>
<keyword evidence="9" id="KW-0472">Membrane</keyword>
<evidence type="ECO:0000256" key="9">
    <source>
        <dbReference type="SAM" id="Phobius"/>
    </source>
</evidence>
<dbReference type="InterPro" id="IPR013083">
    <property type="entry name" value="Znf_RING/FYVE/PHD"/>
</dbReference>
<dbReference type="SMART" id="SM00297">
    <property type="entry name" value="BROMO"/>
    <property type="match status" value="2"/>
</dbReference>
<keyword evidence="9" id="KW-0812">Transmembrane</keyword>
<feature type="compositionally biased region" description="Acidic residues" evidence="8">
    <location>
        <begin position="396"/>
        <end position="406"/>
    </location>
</feature>
<dbReference type="Gene3D" id="1.20.920.10">
    <property type="entry name" value="Bromodomain-like"/>
    <property type="match status" value="2"/>
</dbReference>
<sequence>MKPYLGCQKCHRESEVLTRQMGPEEQLRKETSQCVGELMILNDIKKKLNKRSYFKVGMFVRDMRLIFRSHRASYKCSDFVLMKIRLEKEFEKNFKELHSASYVEGMPAEDQNIDKKVFCEIVFSHFRRHKVEIANAIKKPFPFLEVLRDRGHISNKMYDDSQESARNLVPVQRVVYNVLSTLETTFDLSLLEALFSEVNMQEYPDLIQIRKSFENAIQEKICYQESDNEEREERTTTQLSLEQGTGENSYHSLTWAQPDSLNNSGTTSPENGLSEHLSEIEQINARRNTTNGSSDALESQQADERQAQESESAESCEQVPIQVNNGDAREETASSLSGAEERAKLPNHEIKINSCSVLLRDIKKEKPYFNSRNQQQAEARTDCNQASDIIVISSEDSAESSDEDEPSEAHTGELRRQPVFNDFGSLESSEAEETQEATCSGLHTALATTGVRKSPTCRKRLWKTVRRSDDSSESSADAVPFRAWRSELRSGPDKDPEDIGNQSTWEMSNKKRRINDGDYSELNNREEHQETSSSALRHESGVPRSQEARTEGSHASDMMDAMDIEYNSTSEKQSEKRREKKRYTCKIKSLHKGKNKWRKPVNAGPLKRGKKRGPRIPKDENMDFQPPILSVTCGQAKGLLYKDKIKQGISQKCIRMENGTLVTLKEFEIEGKHEKSKNWRLSVRCGGWPLKHLIENGFLPDPPRTRKKPENSNTCKVCRKGGTLYCCDTCPSSFHEKCHIQHIDANRSPWSCIFCQIESIQKSSPESQARYQESEVLERRMLPKEQLKCEFLLLKIYCCSISSYFALKPHYSTELSRALKKPMWLNKIRKKLIRKLYSQVMWFVRDMRLIFQNHKEIYKDTKFINLGSQLETTFETNFQKIFAIQTISFSVSLSPSFCNAARFYLPLRNLTKNMMTPVSSLTILLVQTYHAFFFTFFIAIHLFF</sequence>
<keyword evidence="2" id="KW-0479">Metal-binding</keyword>
<dbReference type="SUPFAM" id="SSF63763">
    <property type="entry name" value="SAND domain-like"/>
    <property type="match status" value="1"/>
</dbReference>
<dbReference type="EMBL" id="KB030407">
    <property type="protein sequence ID" value="ELK17128.1"/>
    <property type="molecule type" value="Genomic_DNA"/>
</dbReference>
<keyword evidence="5" id="KW-0103">Bromodomain</keyword>
<organism evidence="13 14">
    <name type="scientific">Pteropus alecto</name>
    <name type="common">Black flying fox</name>
    <dbReference type="NCBI Taxonomy" id="9402"/>
    <lineage>
        <taxon>Eukaryota</taxon>
        <taxon>Metazoa</taxon>
        <taxon>Chordata</taxon>
        <taxon>Craniata</taxon>
        <taxon>Vertebrata</taxon>
        <taxon>Euteleostomi</taxon>
        <taxon>Mammalia</taxon>
        <taxon>Eutheria</taxon>
        <taxon>Laurasiatheria</taxon>
        <taxon>Chiroptera</taxon>
        <taxon>Yinpterochiroptera</taxon>
        <taxon>Pteropodoidea</taxon>
        <taxon>Pteropodidae</taxon>
        <taxon>Pteropodinae</taxon>
        <taxon>Pteropus</taxon>
    </lineage>
</organism>
<dbReference type="SMART" id="SM00258">
    <property type="entry name" value="SAND"/>
    <property type="match status" value="1"/>
</dbReference>
<evidence type="ECO:0000259" key="12">
    <source>
        <dbReference type="PROSITE" id="PS51414"/>
    </source>
</evidence>
<dbReference type="PROSITE" id="PS51414">
    <property type="entry name" value="HSR"/>
    <property type="match status" value="1"/>
</dbReference>
<proteinExistence type="predicted"/>
<feature type="region of interest" description="Disordered" evidence="8">
    <location>
        <begin position="592"/>
        <end position="623"/>
    </location>
</feature>
<dbReference type="InterPro" id="IPR001487">
    <property type="entry name" value="Bromodomain"/>
</dbReference>
<protein>
    <submittedName>
        <fullName evidence="13">Nuclear autoantigen Sp-100</fullName>
    </submittedName>
</protein>
<dbReference type="GO" id="GO:0003677">
    <property type="term" value="F:DNA binding"/>
    <property type="evidence" value="ECO:0007669"/>
    <property type="project" value="UniProtKB-KW"/>
</dbReference>
<dbReference type="InterPro" id="IPR036427">
    <property type="entry name" value="Bromodomain-like_sf"/>
</dbReference>
<reference evidence="14" key="1">
    <citation type="journal article" date="2013" name="Science">
        <title>Comparative analysis of bat genomes provides insight into the evolution of flight and immunity.</title>
        <authorList>
            <person name="Zhang G."/>
            <person name="Cowled C."/>
            <person name="Shi Z."/>
            <person name="Huang Z."/>
            <person name="Bishop-Lilly K.A."/>
            <person name="Fang X."/>
            <person name="Wynne J.W."/>
            <person name="Xiong Z."/>
            <person name="Baker M.L."/>
            <person name="Zhao W."/>
            <person name="Tachedjian M."/>
            <person name="Zhu Y."/>
            <person name="Zhou P."/>
            <person name="Jiang X."/>
            <person name="Ng J."/>
            <person name="Yang L."/>
            <person name="Wu L."/>
            <person name="Xiao J."/>
            <person name="Feng Y."/>
            <person name="Chen Y."/>
            <person name="Sun X."/>
            <person name="Zhang Y."/>
            <person name="Marsh G.A."/>
            <person name="Crameri G."/>
            <person name="Broder C.C."/>
            <person name="Frey K.G."/>
            <person name="Wang L.F."/>
            <person name="Wang J."/>
        </authorList>
    </citation>
    <scope>NUCLEOTIDE SEQUENCE [LARGE SCALE GENOMIC DNA]</scope>
</reference>
<keyword evidence="14" id="KW-1185">Reference proteome</keyword>
<keyword evidence="1" id="KW-0597">Phosphoprotein</keyword>
<feature type="compositionally biased region" description="Basic and acidic residues" evidence="8">
    <location>
        <begin position="407"/>
        <end position="416"/>
    </location>
</feature>
<keyword evidence="6" id="KW-0238">DNA-binding</keyword>
<dbReference type="GO" id="GO:0031981">
    <property type="term" value="C:nuclear lumen"/>
    <property type="evidence" value="ECO:0007669"/>
    <property type="project" value="UniProtKB-ARBA"/>
</dbReference>
<feature type="compositionally biased region" description="Polar residues" evidence="8">
    <location>
        <begin position="236"/>
        <end position="271"/>
    </location>
</feature>
<evidence type="ECO:0000313" key="13">
    <source>
        <dbReference type="EMBL" id="ELK17128.1"/>
    </source>
</evidence>
<evidence type="ECO:0000256" key="6">
    <source>
        <dbReference type="ARBA" id="ARBA00023125"/>
    </source>
</evidence>
<keyword evidence="9" id="KW-1133">Transmembrane helix</keyword>
<feature type="compositionally biased region" description="Low complexity" evidence="8">
    <location>
        <begin position="309"/>
        <end position="318"/>
    </location>
</feature>
<evidence type="ECO:0000256" key="7">
    <source>
        <dbReference type="PROSITE-ProRule" id="PRU00146"/>
    </source>
</evidence>
<dbReference type="PANTHER" id="PTHR46386">
    <property type="entry name" value="NUCLEAR BODY PROTEIN SP140"/>
    <property type="match status" value="1"/>
</dbReference>
<dbReference type="PROSITE" id="PS50016">
    <property type="entry name" value="ZF_PHD_2"/>
    <property type="match status" value="1"/>
</dbReference>
<dbReference type="STRING" id="9402.L5L259"/>
<dbReference type="CDD" id="cd15626">
    <property type="entry name" value="PHD_SP110_140"/>
    <property type="match status" value="1"/>
</dbReference>